<proteinExistence type="predicted"/>
<accession>A0A562SAV4</accession>
<keyword evidence="2" id="KW-1185">Reference proteome</keyword>
<reference evidence="1 2" key="1">
    <citation type="journal article" date="2015" name="Stand. Genomic Sci.">
        <title>Genomic Encyclopedia of Bacterial and Archaeal Type Strains, Phase III: the genomes of soil and plant-associated and newly described type strains.</title>
        <authorList>
            <person name="Whitman W.B."/>
            <person name="Woyke T."/>
            <person name="Klenk H.P."/>
            <person name="Zhou Y."/>
            <person name="Lilburn T.G."/>
            <person name="Beck B.J."/>
            <person name="De Vos P."/>
            <person name="Vandamme P."/>
            <person name="Eisen J.A."/>
            <person name="Garrity G."/>
            <person name="Hugenholtz P."/>
            <person name="Kyrpides N.C."/>
        </authorList>
    </citation>
    <scope>NUCLEOTIDE SEQUENCE [LARGE SCALE GENOMIC DNA]</scope>
    <source>
        <strain evidence="1 2">CGMCC 1.7271</strain>
    </source>
</reference>
<dbReference type="OrthoDB" id="1370750at2"/>
<gene>
    <name evidence="1" type="ORF">IQ13_3985</name>
</gene>
<sequence length="194" mass="21642">MKLILSLLFPLIIATVSYGQVIIYDDFKSVIPFLQKEDFKGAFDKTSQLLSSTQNDSSDLRGIVIYMNIFSSAGMVTLDQMSHADFLKKANKYVGQRLVMSAHPYIDSSAHGYNSLQFFTKDGQLQGMTITANNTKTNILCFEYFKYAGPINPSEFIGKNVRCGGTLISVEVNPNNSKIWISRLHIGNAFARAM</sequence>
<dbReference type="RefSeq" id="WP_144888458.1">
    <property type="nucleotide sequence ID" value="NZ_VLLE01000007.1"/>
</dbReference>
<dbReference type="EMBL" id="VLLE01000007">
    <property type="protein sequence ID" value="TWI78303.1"/>
    <property type="molecule type" value="Genomic_DNA"/>
</dbReference>
<protein>
    <submittedName>
        <fullName evidence="1">Uncharacterized protein</fullName>
    </submittedName>
</protein>
<dbReference type="AlphaFoldDB" id="A0A562SAV4"/>
<organism evidence="1 2">
    <name type="scientific">Lacibacter cauensis</name>
    <dbReference type="NCBI Taxonomy" id="510947"/>
    <lineage>
        <taxon>Bacteria</taxon>
        <taxon>Pseudomonadati</taxon>
        <taxon>Bacteroidota</taxon>
        <taxon>Chitinophagia</taxon>
        <taxon>Chitinophagales</taxon>
        <taxon>Chitinophagaceae</taxon>
        <taxon>Lacibacter</taxon>
    </lineage>
</organism>
<name>A0A562SAV4_9BACT</name>
<dbReference type="Proteomes" id="UP000316167">
    <property type="component" value="Unassembled WGS sequence"/>
</dbReference>
<comment type="caution">
    <text evidence="1">The sequence shown here is derived from an EMBL/GenBank/DDBJ whole genome shotgun (WGS) entry which is preliminary data.</text>
</comment>
<evidence type="ECO:0000313" key="2">
    <source>
        <dbReference type="Proteomes" id="UP000316167"/>
    </source>
</evidence>
<evidence type="ECO:0000313" key="1">
    <source>
        <dbReference type="EMBL" id="TWI78303.1"/>
    </source>
</evidence>